<dbReference type="GO" id="GO:0016226">
    <property type="term" value="P:iron-sulfur cluster assembly"/>
    <property type="evidence" value="ECO:0007669"/>
    <property type="project" value="TreeGrafter"/>
</dbReference>
<reference evidence="2 3" key="2">
    <citation type="submission" date="2019-05" db="EMBL/GenBank/DDBJ databases">
        <title>Genome evolution of the obligate endosymbiont Buchnera aphidicola.</title>
        <authorList>
            <person name="Moran N.A."/>
        </authorList>
    </citation>
    <scope>NUCLEOTIDE SEQUENCE [LARGE SCALE GENOMIC DNA]</scope>
    <source>
        <strain evidence="2 3">Ane</strain>
    </source>
</reference>
<gene>
    <name evidence="2" type="primary">ygfZ</name>
    <name evidence="2" type="ORF">D9V64_02210</name>
</gene>
<dbReference type="SUPFAM" id="SSF103025">
    <property type="entry name" value="Folate-binding domain"/>
    <property type="match status" value="1"/>
</dbReference>
<name>A0A4D6XP04_9GAMM</name>
<dbReference type="PANTHER" id="PTHR22602">
    <property type="entry name" value="TRANSFERASE CAF17, MITOCHONDRIAL-RELATED"/>
    <property type="match status" value="1"/>
</dbReference>
<dbReference type="NCBIfam" id="TIGR03317">
    <property type="entry name" value="ygfZ_signature"/>
    <property type="match status" value="1"/>
</dbReference>
<dbReference type="Proteomes" id="UP000298791">
    <property type="component" value="Chromosome"/>
</dbReference>
<dbReference type="SUPFAM" id="SSF101790">
    <property type="entry name" value="Aminomethyltransferase beta-barrel domain"/>
    <property type="match status" value="1"/>
</dbReference>
<dbReference type="PANTHER" id="PTHR22602:SF0">
    <property type="entry name" value="TRANSFERASE CAF17, MITOCHONDRIAL-RELATED"/>
    <property type="match status" value="1"/>
</dbReference>
<feature type="domain" description="tRNA-modifying protein YgfZ-like beta-barrel" evidence="1">
    <location>
        <begin position="244"/>
        <end position="309"/>
    </location>
</feature>
<dbReference type="NCBIfam" id="NF007110">
    <property type="entry name" value="PRK09559.1"/>
    <property type="match status" value="1"/>
</dbReference>
<dbReference type="RefSeq" id="WP_158366880.1">
    <property type="nucleotide sequence ID" value="NZ_CP034885.1"/>
</dbReference>
<protein>
    <submittedName>
        <fullName evidence="2">tRNA-modifying protein YgfZ</fullName>
    </submittedName>
</protein>
<accession>A0A4D6XP04</accession>
<dbReference type="AlphaFoldDB" id="A0A4D6XP04"/>
<dbReference type="Gene3D" id="2.40.30.160">
    <property type="match status" value="1"/>
</dbReference>
<proteinExistence type="predicted"/>
<dbReference type="InterPro" id="IPR045179">
    <property type="entry name" value="YgfZ/GcvT"/>
</dbReference>
<dbReference type="Pfam" id="PF21130">
    <property type="entry name" value="YgfZ_barrel"/>
    <property type="match status" value="1"/>
</dbReference>
<dbReference type="InterPro" id="IPR017703">
    <property type="entry name" value="YgfZ/GCV_T_CS"/>
</dbReference>
<sequence length="319" mass="37143">MSSFSFPKNTIYKSNQLPLTLISLEKWTVIYIEGSDSKKFLQNQLTIDMNELRKKQYKIGAYCNLNGKVYSTMLILHYRKGYACIIRRSLCDLQIQEFKKYAIFLKIKIYQLDNVFLLGLSGKDCKLFLSNQFSDIEYNNNLVISKDETTILRLLNPCERFLLILSLKNFLLLKQKINEKILFNNSKQWISLDIEAGYPIIGKTMSQKFLPQSLNLVQLQAISFNKGCYYGQEIITRVFYKNLNKHGLYLLSSKGEINPKIGSIIETKELAKWFRIGFLLSIVHVFSDEIWIQAVLNQSINIQNIFRVSGFENIFLIQS</sequence>
<reference evidence="2 3" key="1">
    <citation type="submission" date="2018-12" db="EMBL/GenBank/DDBJ databases">
        <authorList>
            <person name="Chong R.A."/>
        </authorList>
    </citation>
    <scope>NUCLEOTIDE SEQUENCE [LARGE SCALE GENOMIC DNA]</scope>
    <source>
        <strain evidence="2 3">Ane</strain>
    </source>
</reference>
<dbReference type="EMBL" id="CP034885">
    <property type="protein sequence ID" value="QCI18962.1"/>
    <property type="molecule type" value="Genomic_DNA"/>
</dbReference>
<dbReference type="InterPro" id="IPR048451">
    <property type="entry name" value="YgfZ_barrel"/>
</dbReference>
<evidence type="ECO:0000313" key="3">
    <source>
        <dbReference type="Proteomes" id="UP000298791"/>
    </source>
</evidence>
<evidence type="ECO:0000313" key="2">
    <source>
        <dbReference type="EMBL" id="QCI18962.1"/>
    </source>
</evidence>
<dbReference type="Gene3D" id="3.30.70.1630">
    <property type="match status" value="1"/>
</dbReference>
<dbReference type="Gene3D" id="3.30.70.1400">
    <property type="entry name" value="Aminomethyltransferase beta-barrel domains"/>
    <property type="match status" value="1"/>
</dbReference>
<evidence type="ECO:0000259" key="1">
    <source>
        <dbReference type="Pfam" id="PF21130"/>
    </source>
</evidence>
<dbReference type="InterPro" id="IPR029043">
    <property type="entry name" value="GcvT/YgfZ_C"/>
</dbReference>
<dbReference type="OrthoDB" id="9796287at2"/>
<organism evidence="2 3">
    <name type="scientific">Buchnera aphidicola</name>
    <name type="common">Aphis nerii</name>
    <dbReference type="NCBI Taxonomy" id="1241835"/>
    <lineage>
        <taxon>Bacteria</taxon>
        <taxon>Pseudomonadati</taxon>
        <taxon>Pseudomonadota</taxon>
        <taxon>Gammaproteobacteria</taxon>
        <taxon>Enterobacterales</taxon>
        <taxon>Erwiniaceae</taxon>
        <taxon>Buchnera</taxon>
    </lineage>
</organism>